<organism evidence="1 2">
    <name type="scientific">Aphanomyces astaci</name>
    <name type="common">Crayfish plague agent</name>
    <dbReference type="NCBI Taxonomy" id="112090"/>
    <lineage>
        <taxon>Eukaryota</taxon>
        <taxon>Sar</taxon>
        <taxon>Stramenopiles</taxon>
        <taxon>Oomycota</taxon>
        <taxon>Saprolegniomycetes</taxon>
        <taxon>Saprolegniales</taxon>
        <taxon>Verrucalvaceae</taxon>
        <taxon>Aphanomyces</taxon>
    </lineage>
</organism>
<comment type="caution">
    <text evidence="1">The sequence shown here is derived from an EMBL/GenBank/DDBJ whole genome shotgun (WGS) entry which is preliminary data.</text>
</comment>
<keyword evidence="2" id="KW-1185">Reference proteome</keyword>
<gene>
    <name evidence="1" type="ORF">B5M09_012453</name>
</gene>
<protein>
    <submittedName>
        <fullName evidence="1">Uncharacterized protein</fullName>
    </submittedName>
</protein>
<sequence length="192" mass="22621">MEGRLSPTFWHHGCHMMNHHGASLESNCRRYKAMFGVTPYVLALYGLWLKTDAQYFRIHEQIPFDRKWYSHKFHGPGLRYEVGIWIRMGNIVWVNGGPRCGEWPGVRLARDSYISMVRRGELTLAEKEYRVAWFKSAFEEDPQDLDVLKQRLQRAIHFDTKILDAESRVGRMLDELGRTCLVSFIRIVDIFD</sequence>
<evidence type="ECO:0000313" key="1">
    <source>
        <dbReference type="EMBL" id="RQM30009.1"/>
    </source>
</evidence>
<dbReference type="AlphaFoldDB" id="A0A3R7WRI9"/>
<reference evidence="1" key="1">
    <citation type="submission" date="2018-07" db="EMBL/GenBank/DDBJ databases">
        <title>Annotation of Aphanomyces astaci genome assembly.</title>
        <authorList>
            <person name="Studholme D.J."/>
        </authorList>
    </citation>
    <scope>NUCLEOTIDE SEQUENCE [LARGE SCALE GENOMIC DNA]</scope>
    <source>
        <strain evidence="1">Pc</strain>
    </source>
</reference>
<evidence type="ECO:0000313" key="2">
    <source>
        <dbReference type="Proteomes" id="UP000284702"/>
    </source>
</evidence>
<accession>A0A3R7WRI9</accession>
<proteinExistence type="predicted"/>
<dbReference type="EMBL" id="MZMZ02001010">
    <property type="protein sequence ID" value="RQM30009.1"/>
    <property type="molecule type" value="Genomic_DNA"/>
</dbReference>
<dbReference type="Proteomes" id="UP000284702">
    <property type="component" value="Unassembled WGS sequence"/>
</dbReference>
<name>A0A3R7WRI9_APHAT</name>
<dbReference type="VEuPathDB" id="FungiDB:H257_03267"/>